<evidence type="ECO:0000256" key="4">
    <source>
        <dbReference type="ARBA" id="ARBA00023002"/>
    </source>
</evidence>
<evidence type="ECO:0000259" key="6">
    <source>
        <dbReference type="Pfam" id="PF12851"/>
    </source>
</evidence>
<dbReference type="InParanoid" id="A8P064"/>
<comment type="caution">
    <text evidence="7">The sequence shown here is derived from an EMBL/GenBank/DDBJ whole genome shotgun (WGS) entry which is preliminary data.</text>
</comment>
<dbReference type="OrthoDB" id="3200752at2759"/>
<organism evidence="7 8">
    <name type="scientific">Coprinopsis cinerea (strain Okayama-7 / 130 / ATCC MYA-4618 / FGSC 9003)</name>
    <name type="common">Inky cap fungus</name>
    <name type="synonym">Hormographiella aspergillata</name>
    <dbReference type="NCBI Taxonomy" id="240176"/>
    <lineage>
        <taxon>Eukaryota</taxon>
        <taxon>Fungi</taxon>
        <taxon>Dikarya</taxon>
        <taxon>Basidiomycota</taxon>
        <taxon>Agaricomycotina</taxon>
        <taxon>Agaricomycetes</taxon>
        <taxon>Agaricomycetidae</taxon>
        <taxon>Agaricales</taxon>
        <taxon>Agaricineae</taxon>
        <taxon>Psathyrellaceae</taxon>
        <taxon>Coprinopsis</taxon>
    </lineage>
</organism>
<dbReference type="InterPro" id="IPR024779">
    <property type="entry name" value="2OGFeDO_JBP1/TET_oxygenase_dom"/>
</dbReference>
<evidence type="ECO:0000256" key="3">
    <source>
        <dbReference type="ARBA" id="ARBA00022964"/>
    </source>
</evidence>
<sequence length="389" mass="43583">MPTLPEFDLSAAAQLSFKMARYCQQLMKREIDSSWKGFPSLPVADGLDLSLRMEGLQLVRVVDEAHSNPVRLDWKFDDYAPHLVQAQLSGADPRLASLAARFPAPKGEPYRTQPHCIIDHAGVIGWWYLPGCISESRQRTIYHSVQRLSHMPCTPIQTTSQGNWRDHPDRFGSGAVVDGLKAGVATFSVCWFQRGHAGAEDFPAPSATLKDPKNHQFIKDMTESFAVLGAVLAVTQPWLFDAGMEVLENLHTKCISVNNSKVLDGILGFWSNPFTAFSVICNRETLIHRDLSSPQWCYDLVYTGGRYQNGRFESPTLGRRFLYDPGTVMVGLGNLIHHGVAPVEGDRFCIVSYFRSSMLERASHYRNAKAPTIHQLQNFYFQLLVDPPA</sequence>
<keyword evidence="5" id="KW-0408">Iron</keyword>
<dbReference type="GO" id="GO:0046872">
    <property type="term" value="F:metal ion binding"/>
    <property type="evidence" value="ECO:0007669"/>
    <property type="project" value="UniProtKB-KW"/>
</dbReference>
<dbReference type="EMBL" id="AACS02000006">
    <property type="protein sequence ID" value="EAU83988.1"/>
    <property type="molecule type" value="Genomic_DNA"/>
</dbReference>
<dbReference type="OMA" id="HIRQWAS"/>
<evidence type="ECO:0000313" key="8">
    <source>
        <dbReference type="Proteomes" id="UP000001861"/>
    </source>
</evidence>
<dbReference type="KEGG" id="cci:CC1G_12947"/>
<evidence type="ECO:0000313" key="7">
    <source>
        <dbReference type="EMBL" id="EAU83988.1"/>
    </source>
</evidence>
<dbReference type="Proteomes" id="UP000001861">
    <property type="component" value="Unassembled WGS sequence"/>
</dbReference>
<comment type="cofactor">
    <cofactor evidence="1">
        <name>Fe(2+)</name>
        <dbReference type="ChEBI" id="CHEBI:29033"/>
    </cofactor>
</comment>
<accession>A8P064</accession>
<feature type="domain" description="2OGFeDO JBP1/TET oxygenase" evidence="6">
    <location>
        <begin position="190"/>
        <end position="355"/>
    </location>
</feature>
<keyword evidence="8" id="KW-1185">Reference proteome</keyword>
<keyword evidence="4" id="KW-0560">Oxidoreductase</keyword>
<evidence type="ECO:0000256" key="2">
    <source>
        <dbReference type="ARBA" id="ARBA00022723"/>
    </source>
</evidence>
<dbReference type="RefSeq" id="XP_001837824.1">
    <property type="nucleotide sequence ID" value="XM_001837772.1"/>
</dbReference>
<keyword evidence="3" id="KW-0223">Dioxygenase</keyword>
<proteinExistence type="predicted"/>
<dbReference type="GeneID" id="6014392"/>
<evidence type="ECO:0000256" key="5">
    <source>
        <dbReference type="ARBA" id="ARBA00023004"/>
    </source>
</evidence>
<keyword evidence="2" id="KW-0479">Metal-binding</keyword>
<protein>
    <recommendedName>
        <fullName evidence="6">2OGFeDO JBP1/TET oxygenase domain-containing protein</fullName>
    </recommendedName>
</protein>
<gene>
    <name evidence="7" type="ORF">CC1G_12947</name>
</gene>
<dbReference type="Pfam" id="PF12851">
    <property type="entry name" value="Tet_JBP"/>
    <property type="match status" value="1"/>
</dbReference>
<reference evidence="7 8" key="1">
    <citation type="journal article" date="2010" name="Proc. Natl. Acad. Sci. U.S.A.">
        <title>Insights into evolution of multicellular fungi from the assembled chromosomes of the mushroom Coprinopsis cinerea (Coprinus cinereus).</title>
        <authorList>
            <person name="Stajich J.E."/>
            <person name="Wilke S.K."/>
            <person name="Ahren D."/>
            <person name="Au C.H."/>
            <person name="Birren B.W."/>
            <person name="Borodovsky M."/>
            <person name="Burns C."/>
            <person name="Canback B."/>
            <person name="Casselton L.A."/>
            <person name="Cheng C.K."/>
            <person name="Deng J."/>
            <person name="Dietrich F.S."/>
            <person name="Fargo D.C."/>
            <person name="Farman M.L."/>
            <person name="Gathman A.C."/>
            <person name="Goldberg J."/>
            <person name="Guigo R."/>
            <person name="Hoegger P.J."/>
            <person name="Hooker J.B."/>
            <person name="Huggins A."/>
            <person name="James T.Y."/>
            <person name="Kamada T."/>
            <person name="Kilaru S."/>
            <person name="Kodira C."/>
            <person name="Kues U."/>
            <person name="Kupfer D."/>
            <person name="Kwan H.S."/>
            <person name="Lomsadze A."/>
            <person name="Li W."/>
            <person name="Lilly W.W."/>
            <person name="Ma L.J."/>
            <person name="Mackey A.J."/>
            <person name="Manning G."/>
            <person name="Martin F."/>
            <person name="Muraguchi H."/>
            <person name="Natvig D.O."/>
            <person name="Palmerini H."/>
            <person name="Ramesh M.A."/>
            <person name="Rehmeyer C.J."/>
            <person name="Roe B.A."/>
            <person name="Shenoy N."/>
            <person name="Stanke M."/>
            <person name="Ter-Hovhannisyan V."/>
            <person name="Tunlid A."/>
            <person name="Velagapudi R."/>
            <person name="Vision T.J."/>
            <person name="Zeng Q."/>
            <person name="Zolan M.E."/>
            <person name="Pukkila P.J."/>
        </authorList>
    </citation>
    <scope>NUCLEOTIDE SEQUENCE [LARGE SCALE GENOMIC DNA]</scope>
    <source>
        <strain evidence="8">Okayama-7 / 130 / ATCC MYA-4618 / FGSC 9003</strain>
    </source>
</reference>
<dbReference type="GO" id="GO:0051213">
    <property type="term" value="F:dioxygenase activity"/>
    <property type="evidence" value="ECO:0007669"/>
    <property type="project" value="UniProtKB-KW"/>
</dbReference>
<dbReference type="Gene3D" id="3.60.130.30">
    <property type="match status" value="1"/>
</dbReference>
<evidence type="ECO:0000256" key="1">
    <source>
        <dbReference type="ARBA" id="ARBA00001954"/>
    </source>
</evidence>
<name>A8P064_COPC7</name>
<dbReference type="AlphaFoldDB" id="A8P064"/>
<dbReference type="VEuPathDB" id="FungiDB:CC1G_12947"/>